<dbReference type="EMBL" id="UZAM01012406">
    <property type="protein sequence ID" value="VDP21689.1"/>
    <property type="molecule type" value="Genomic_DNA"/>
</dbReference>
<dbReference type="Proteomes" id="UP000270296">
    <property type="component" value="Unassembled WGS sequence"/>
</dbReference>
<gene>
    <name evidence="2" type="ORF">SBAD_LOCUS9171</name>
</gene>
<dbReference type="PANTHER" id="PTHR31139">
    <property type="entry name" value="ECTOPIC P GRANULES PROTEIN 5 HOMOLOG"/>
    <property type="match status" value="1"/>
</dbReference>
<dbReference type="InterPro" id="IPR051436">
    <property type="entry name" value="Autophagy-related_EPG5"/>
</dbReference>
<name>A0A3P8FD87_9BILA</name>
<keyword evidence="3" id="KW-1185">Reference proteome</keyword>
<feature type="domain" description="Epg5-like central TPR repeats" evidence="1">
    <location>
        <begin position="322"/>
        <end position="443"/>
    </location>
</feature>
<accession>A0A3P8FD87</accession>
<dbReference type="AlphaFoldDB" id="A0A3P8FD87"/>
<evidence type="ECO:0000313" key="2">
    <source>
        <dbReference type="EMBL" id="VDP21689.1"/>
    </source>
</evidence>
<proteinExistence type="predicted"/>
<dbReference type="InterPro" id="IPR059030">
    <property type="entry name" value="TPR_Epg5_mid"/>
</dbReference>
<sequence length="491" mass="55336">MYESIIIVLQKLILNNTNKIDQLSVPSEEIESLREVSHIVVTWEECIDAISIRRSLQHLASVWASDVLVEAKGRIIDIREDTRVKCVRESERIGNPAYKSRKFLSIDGDLAEIFKPPDDGIFTRCKFERLNSFVKKEMNTICCLVMSFYDCCVQVVQLDQAYLSLLRDLYQDINVPVDVVVQCCGGSGHVNCSRVLKILVVASRLDTGVSEAIDANRTLWEQNLMRLSGVSDKWIIQMAASILHVFLNVEDFIGHYAVHRRASDAPQMVAIGQALFYDIVQLAQDLKVNFQPLQDMILRIVSALGQAFISSDRLQIPVISGLLLRNQQCCSFLMPFFEPQRATEADYCAIYAEVIYALPNAVVPVEIIEWMISKFDVLSVLPSFADNSVISLMILTIEAGTLTTQVANIGHLVKMFSKTFVEIVTFSFPKYFTVGVFNALKVSNPFTGILMDAVNVELDVRQYLVQYPDVSLSILRIFRITCVRSSLTAIF</sequence>
<evidence type="ECO:0000259" key="1">
    <source>
        <dbReference type="Pfam" id="PF26103"/>
    </source>
</evidence>
<dbReference type="PANTHER" id="PTHR31139:SF4">
    <property type="entry name" value="ECTOPIC P GRANULES PROTEIN 5 HOMOLOG"/>
    <property type="match status" value="1"/>
</dbReference>
<dbReference type="Pfam" id="PF26103">
    <property type="entry name" value="TPR_Epg5"/>
    <property type="match status" value="1"/>
</dbReference>
<dbReference type="OrthoDB" id="75419at2759"/>
<reference evidence="2 3" key="1">
    <citation type="submission" date="2018-11" db="EMBL/GenBank/DDBJ databases">
        <authorList>
            <consortium name="Pathogen Informatics"/>
        </authorList>
    </citation>
    <scope>NUCLEOTIDE SEQUENCE [LARGE SCALE GENOMIC DNA]</scope>
</reference>
<protein>
    <recommendedName>
        <fullName evidence="1">Epg5-like central TPR repeats domain-containing protein</fullName>
    </recommendedName>
</protein>
<organism evidence="2 3">
    <name type="scientific">Soboliphyme baturini</name>
    <dbReference type="NCBI Taxonomy" id="241478"/>
    <lineage>
        <taxon>Eukaryota</taxon>
        <taxon>Metazoa</taxon>
        <taxon>Ecdysozoa</taxon>
        <taxon>Nematoda</taxon>
        <taxon>Enoplea</taxon>
        <taxon>Dorylaimia</taxon>
        <taxon>Dioctophymatida</taxon>
        <taxon>Dioctophymatoidea</taxon>
        <taxon>Soboliphymatidae</taxon>
        <taxon>Soboliphyme</taxon>
    </lineage>
</organism>
<evidence type="ECO:0000313" key="3">
    <source>
        <dbReference type="Proteomes" id="UP000270296"/>
    </source>
</evidence>
<dbReference type="GO" id="GO:0005737">
    <property type="term" value="C:cytoplasm"/>
    <property type="evidence" value="ECO:0007669"/>
    <property type="project" value="TreeGrafter"/>
</dbReference>
<dbReference type="GO" id="GO:0097352">
    <property type="term" value="P:autophagosome maturation"/>
    <property type="evidence" value="ECO:0007669"/>
    <property type="project" value="TreeGrafter"/>
</dbReference>